<name>A0A856MBA5_9CYAN</name>
<evidence type="ECO:0000313" key="1">
    <source>
        <dbReference type="EMBL" id="QDL06981.1"/>
    </source>
</evidence>
<sequence>MVFASYLEKTTISANELLHNWLKQRLNSQALTWLEQKIEQIKTAVNTLVFFSAFSAVPRYTGKNDLQLTKTELEAACSARTGWFPSHWSVDQAARILLVLALPQDNEQKYLETLERVFTAADVGELVALYQALPLLRYPEKFRNRAAEGVRSNMTAVFNAVALGNSYPAQYLGDLAWNQMVLKALFVGSPLHLIQGLDQRANPELARMLVDYAHERWAAKRTVSPELWRLVGRFADNAMLADLERAIQDPDPVQQAGAAIAIAECPLPAAQTLLARYPNIQAEIQAGHLTWKSLIIS</sequence>
<dbReference type="NCBIfam" id="NF035937">
    <property type="entry name" value="EboA_family"/>
    <property type="match status" value="1"/>
</dbReference>
<dbReference type="AlphaFoldDB" id="A0A856MBA5"/>
<keyword evidence="2" id="KW-1185">Reference proteome</keyword>
<dbReference type="NCBIfam" id="NF035938">
    <property type="entry name" value="EboA_domain"/>
    <property type="match status" value="1"/>
</dbReference>
<evidence type="ECO:0000313" key="2">
    <source>
        <dbReference type="Proteomes" id="UP000503129"/>
    </source>
</evidence>
<reference evidence="1 2" key="1">
    <citation type="submission" date="2018-06" db="EMBL/GenBank/DDBJ databases">
        <title>Comparative genomics of Brasilonema spp. strains.</title>
        <authorList>
            <person name="Alvarenga D.O."/>
            <person name="Fiore M.F."/>
            <person name="Varani A.M."/>
        </authorList>
    </citation>
    <scope>NUCLEOTIDE SEQUENCE [LARGE SCALE GENOMIC DNA]</scope>
    <source>
        <strain evidence="1 2">CENA114</strain>
    </source>
</reference>
<dbReference type="RefSeq" id="WP_169263046.1">
    <property type="nucleotide sequence ID" value="NZ_CAWOXK010000001.1"/>
</dbReference>
<organism evidence="1 2">
    <name type="scientific">Brasilonema sennae CENA114</name>
    <dbReference type="NCBI Taxonomy" id="415709"/>
    <lineage>
        <taxon>Bacteria</taxon>
        <taxon>Bacillati</taxon>
        <taxon>Cyanobacteriota</taxon>
        <taxon>Cyanophyceae</taxon>
        <taxon>Nostocales</taxon>
        <taxon>Scytonemataceae</taxon>
        <taxon>Brasilonema</taxon>
        <taxon>Bromeliae group (in: Brasilonema)</taxon>
    </lineage>
</organism>
<dbReference type="KEGG" id="bsen:DP114_02795"/>
<dbReference type="EMBL" id="CP030118">
    <property type="protein sequence ID" value="QDL06981.1"/>
    <property type="molecule type" value="Genomic_DNA"/>
</dbReference>
<dbReference type="InterPro" id="IPR047715">
    <property type="entry name" value="EboA_dom"/>
</dbReference>
<proteinExistence type="predicted"/>
<protein>
    <recommendedName>
        <fullName evidence="3">EboA domain-containing protein</fullName>
    </recommendedName>
</protein>
<accession>A0A856MBA5</accession>
<gene>
    <name evidence="1" type="ORF">DP114_02795</name>
</gene>
<evidence type="ECO:0008006" key="3">
    <source>
        <dbReference type="Google" id="ProtNLM"/>
    </source>
</evidence>
<dbReference type="Proteomes" id="UP000503129">
    <property type="component" value="Chromosome"/>
</dbReference>
<dbReference type="InterPro" id="IPR047716">
    <property type="entry name" value="EboA"/>
</dbReference>